<keyword evidence="1 2" id="KW-0597">Phosphoprotein</keyword>
<dbReference type="SMART" id="SM00448">
    <property type="entry name" value="REC"/>
    <property type="match status" value="1"/>
</dbReference>
<dbReference type="InterPro" id="IPR011006">
    <property type="entry name" value="CheY-like_superfamily"/>
</dbReference>
<dbReference type="AlphaFoldDB" id="A0A516H665"/>
<evidence type="ECO:0000256" key="1">
    <source>
        <dbReference type="ARBA" id="ARBA00022553"/>
    </source>
</evidence>
<dbReference type="KEGG" id="fer:FNB15_18820"/>
<dbReference type="GO" id="GO:0000160">
    <property type="term" value="P:phosphorelay signal transduction system"/>
    <property type="evidence" value="ECO:0007669"/>
    <property type="project" value="InterPro"/>
</dbReference>
<dbReference type="Pfam" id="PF00072">
    <property type="entry name" value="Response_reg"/>
    <property type="match status" value="1"/>
</dbReference>
<dbReference type="CDD" id="cd17546">
    <property type="entry name" value="REC_hyHK_CKI1_RcsC-like"/>
    <property type="match status" value="1"/>
</dbReference>
<keyword evidence="6" id="KW-1185">Reference proteome</keyword>
<feature type="compositionally biased region" description="Basic and acidic residues" evidence="3">
    <location>
        <begin position="150"/>
        <end position="163"/>
    </location>
</feature>
<dbReference type="PROSITE" id="PS50110">
    <property type="entry name" value="RESPONSE_REGULATORY"/>
    <property type="match status" value="1"/>
</dbReference>
<feature type="region of interest" description="Disordered" evidence="3">
    <location>
        <begin position="150"/>
        <end position="171"/>
    </location>
</feature>
<dbReference type="RefSeq" id="WP_144258197.1">
    <property type="nucleotide sequence ID" value="NZ_CP041636.1"/>
</dbReference>
<accession>A0A516H665</accession>
<dbReference type="InterPro" id="IPR001789">
    <property type="entry name" value="Sig_transdc_resp-reg_receiver"/>
</dbReference>
<dbReference type="Gene3D" id="3.40.50.2300">
    <property type="match status" value="1"/>
</dbReference>
<feature type="modified residue" description="4-aspartylphosphate" evidence="2">
    <location>
        <position position="62"/>
    </location>
</feature>
<gene>
    <name evidence="5" type="ORF">FNB15_18820</name>
</gene>
<evidence type="ECO:0000313" key="6">
    <source>
        <dbReference type="Proteomes" id="UP000317496"/>
    </source>
</evidence>
<evidence type="ECO:0000259" key="4">
    <source>
        <dbReference type="PROSITE" id="PS50110"/>
    </source>
</evidence>
<dbReference type="Proteomes" id="UP000317496">
    <property type="component" value="Chromosome"/>
</dbReference>
<evidence type="ECO:0000256" key="2">
    <source>
        <dbReference type="PROSITE-ProRule" id="PRU00169"/>
    </source>
</evidence>
<dbReference type="EMBL" id="CP041636">
    <property type="protein sequence ID" value="QDO99201.1"/>
    <property type="molecule type" value="Genomic_DNA"/>
</dbReference>
<dbReference type="InterPro" id="IPR050595">
    <property type="entry name" value="Bact_response_regulator"/>
</dbReference>
<name>A0A516H665_9PROT</name>
<reference evidence="5 6" key="1">
    <citation type="submission" date="2019-07" db="EMBL/GenBank/DDBJ databases">
        <title>Genome sequencing for Ferrovibrio sp. K5.</title>
        <authorList>
            <person name="Park S.-J."/>
        </authorList>
    </citation>
    <scope>NUCLEOTIDE SEQUENCE [LARGE SCALE GENOMIC DNA]</scope>
    <source>
        <strain evidence="5 6">K5</strain>
    </source>
</reference>
<feature type="domain" description="Response regulatory" evidence="4">
    <location>
        <begin position="12"/>
        <end position="131"/>
    </location>
</feature>
<organism evidence="5 6">
    <name type="scientific">Ferrovibrio terrae</name>
    <dbReference type="NCBI Taxonomy" id="2594003"/>
    <lineage>
        <taxon>Bacteria</taxon>
        <taxon>Pseudomonadati</taxon>
        <taxon>Pseudomonadota</taxon>
        <taxon>Alphaproteobacteria</taxon>
        <taxon>Rhodospirillales</taxon>
        <taxon>Rhodospirillaceae</taxon>
        <taxon>Ferrovibrio</taxon>
    </lineage>
</organism>
<sequence length="187" mass="20532">MTKPALNLQSLRFLVADGNSYFQSILYGILHALGAQHIAVTGNGDEALAHSRAGVTDLLICDWNLPQLDGFDLVRRIREDNHNPNRHTPVIVLTSHARAQNVERARDCGANLVLAKPISPKMIYDRLLWIAEDPRPFVLTRSYIGPDRRFKEGPPLGDADRRVAGASAAAPPAQIRVAPVRAPALTH</sequence>
<dbReference type="OrthoDB" id="9786548at2"/>
<dbReference type="SUPFAM" id="SSF52172">
    <property type="entry name" value="CheY-like"/>
    <property type="match status" value="1"/>
</dbReference>
<proteinExistence type="predicted"/>
<evidence type="ECO:0000313" key="5">
    <source>
        <dbReference type="EMBL" id="QDO99201.1"/>
    </source>
</evidence>
<dbReference type="PANTHER" id="PTHR44591:SF3">
    <property type="entry name" value="RESPONSE REGULATORY DOMAIN-CONTAINING PROTEIN"/>
    <property type="match status" value="1"/>
</dbReference>
<protein>
    <submittedName>
        <fullName evidence="5">Response regulator</fullName>
    </submittedName>
</protein>
<evidence type="ECO:0000256" key="3">
    <source>
        <dbReference type="SAM" id="MobiDB-lite"/>
    </source>
</evidence>
<dbReference type="PANTHER" id="PTHR44591">
    <property type="entry name" value="STRESS RESPONSE REGULATOR PROTEIN 1"/>
    <property type="match status" value="1"/>
</dbReference>